<keyword evidence="3" id="KW-1185">Reference proteome</keyword>
<organism evidence="2 3">
    <name type="scientific">Batillaria attramentaria</name>
    <dbReference type="NCBI Taxonomy" id="370345"/>
    <lineage>
        <taxon>Eukaryota</taxon>
        <taxon>Metazoa</taxon>
        <taxon>Spiralia</taxon>
        <taxon>Lophotrochozoa</taxon>
        <taxon>Mollusca</taxon>
        <taxon>Gastropoda</taxon>
        <taxon>Caenogastropoda</taxon>
        <taxon>Sorbeoconcha</taxon>
        <taxon>Cerithioidea</taxon>
        <taxon>Batillariidae</taxon>
        <taxon>Batillaria</taxon>
    </lineage>
</organism>
<comment type="caution">
    <text evidence="2">The sequence shown here is derived from an EMBL/GenBank/DDBJ whole genome shotgun (WGS) entry which is preliminary data.</text>
</comment>
<dbReference type="Proteomes" id="UP001519460">
    <property type="component" value="Unassembled WGS sequence"/>
</dbReference>
<evidence type="ECO:0008006" key="4">
    <source>
        <dbReference type="Google" id="ProtNLM"/>
    </source>
</evidence>
<dbReference type="AlphaFoldDB" id="A0ABD0L5Y0"/>
<gene>
    <name evidence="2" type="ORF">BaRGS_00014129</name>
</gene>
<proteinExistence type="predicted"/>
<evidence type="ECO:0000256" key="1">
    <source>
        <dbReference type="SAM" id="MobiDB-lite"/>
    </source>
</evidence>
<reference evidence="2 3" key="1">
    <citation type="journal article" date="2023" name="Sci. Data">
        <title>Genome assembly of the Korean intertidal mud-creeper Batillaria attramentaria.</title>
        <authorList>
            <person name="Patra A.K."/>
            <person name="Ho P.T."/>
            <person name="Jun S."/>
            <person name="Lee S.J."/>
            <person name="Kim Y."/>
            <person name="Won Y.J."/>
        </authorList>
    </citation>
    <scope>NUCLEOTIDE SEQUENCE [LARGE SCALE GENOMIC DNA]</scope>
    <source>
        <strain evidence="2">Wonlab-2016</strain>
    </source>
</reference>
<protein>
    <recommendedName>
        <fullName evidence="4">Secreted protein</fullName>
    </recommendedName>
</protein>
<sequence>MKDDANDLGLAFFFLFSSCAQFIYGSTALVAMCKPRWTEGENVTRQKRREPSHPESGERWQDIGLRWTIAPVRGRHVRSQLTRAGSCPP</sequence>
<evidence type="ECO:0000313" key="3">
    <source>
        <dbReference type="Proteomes" id="UP001519460"/>
    </source>
</evidence>
<dbReference type="PROSITE" id="PS51257">
    <property type="entry name" value="PROKAR_LIPOPROTEIN"/>
    <property type="match status" value="1"/>
</dbReference>
<evidence type="ECO:0000313" key="2">
    <source>
        <dbReference type="EMBL" id="KAK7494731.1"/>
    </source>
</evidence>
<name>A0ABD0L5Y0_9CAEN</name>
<feature type="region of interest" description="Disordered" evidence="1">
    <location>
        <begin position="39"/>
        <end position="59"/>
    </location>
</feature>
<accession>A0ABD0L5Y0</accession>
<dbReference type="EMBL" id="JACVVK020000081">
    <property type="protein sequence ID" value="KAK7494731.1"/>
    <property type="molecule type" value="Genomic_DNA"/>
</dbReference>